<dbReference type="Pfam" id="PF00125">
    <property type="entry name" value="Histone"/>
    <property type="match status" value="1"/>
</dbReference>
<evidence type="ECO:0000259" key="1">
    <source>
        <dbReference type="Pfam" id="PF00125"/>
    </source>
</evidence>
<evidence type="ECO:0000313" key="2">
    <source>
        <dbReference type="EMBL" id="ACX72446.1"/>
    </source>
</evidence>
<dbReference type="Gene3D" id="1.10.20.10">
    <property type="entry name" value="Histone, subunit A"/>
    <property type="match status" value="1"/>
</dbReference>
<feature type="domain" description="Core Histone H2A/H2B/H3" evidence="1">
    <location>
        <begin position="2"/>
        <end position="71"/>
    </location>
</feature>
<dbReference type="AlphaFoldDB" id="C9RFU4"/>
<dbReference type="GO" id="GO:0046982">
    <property type="term" value="F:protein heterodimerization activity"/>
    <property type="evidence" value="ECO:0007669"/>
    <property type="project" value="InterPro"/>
</dbReference>
<name>C9RFU4_METVM</name>
<dbReference type="GeneID" id="8512921"/>
<dbReference type="InterPro" id="IPR009072">
    <property type="entry name" value="Histone-fold"/>
</dbReference>
<sequence>MIPKATLKRTMKEIVDNYPKSGYDFRISNEAVEELNNYLRKILIEILVKARMNAQKSGRKTIKKEDIIEAIEDNGYLAALIEDIYGVSVAEITA</sequence>
<organism evidence="2 3">
    <name type="scientific">Methanocaldococcus vulcanius (strain ATCC 700851 / DSM 12094 / M7)</name>
    <name type="common">Methanococcus vulcanius</name>
    <dbReference type="NCBI Taxonomy" id="579137"/>
    <lineage>
        <taxon>Archaea</taxon>
        <taxon>Methanobacteriati</taxon>
        <taxon>Methanobacteriota</taxon>
        <taxon>Methanomada group</taxon>
        <taxon>Methanococci</taxon>
        <taxon>Methanococcales</taxon>
        <taxon>Methanocaldococcaceae</taxon>
        <taxon>Methanocaldococcus</taxon>
    </lineage>
</organism>
<keyword evidence="3" id="KW-1185">Reference proteome</keyword>
<dbReference type="KEGG" id="mvu:Metvu_0587"/>
<dbReference type="RefSeq" id="WP_015732667.1">
    <property type="nucleotide sequence ID" value="NC_013407.1"/>
</dbReference>
<dbReference type="eggNOG" id="arCOG02144">
    <property type="taxonomic scope" value="Archaea"/>
</dbReference>
<protein>
    <submittedName>
        <fullName evidence="2">Transcription factor CBF/NF-Y/histone domain protein</fullName>
    </submittedName>
</protein>
<accession>C9RFU4</accession>
<dbReference type="EMBL" id="CP001787">
    <property type="protein sequence ID" value="ACX72446.1"/>
    <property type="molecule type" value="Genomic_DNA"/>
</dbReference>
<reference evidence="2" key="1">
    <citation type="submission" date="2009-10" db="EMBL/GenBank/DDBJ databases">
        <title>Complete sequence of chromosome of Methanocaldococcus vulcanius M7.</title>
        <authorList>
            <consortium name="US DOE Joint Genome Institute"/>
            <person name="Lucas S."/>
            <person name="Copeland A."/>
            <person name="Lapidus A."/>
            <person name="Glavina del Rio T."/>
            <person name="Dalin E."/>
            <person name="Tice H."/>
            <person name="Bruce D."/>
            <person name="Goodwin L."/>
            <person name="Pitluck S."/>
            <person name="Lcollab F.I."/>
            <person name="Brettin T."/>
            <person name="Detter J.C."/>
            <person name="Han C."/>
            <person name="Tapia R."/>
            <person name="Kuske C.R."/>
            <person name="Schmutz J."/>
            <person name="Larimer F."/>
            <person name="Land M."/>
            <person name="Hauser L."/>
            <person name="Kyrpides N."/>
            <person name="Ovchinikova G."/>
            <person name="Sieprawska-Lupa M."/>
            <person name="Whitman W.B."/>
            <person name="Woyke T."/>
        </authorList>
    </citation>
    <scope>NUCLEOTIDE SEQUENCE [LARGE SCALE GENOMIC DNA]</scope>
    <source>
        <strain evidence="2">M7</strain>
    </source>
</reference>
<dbReference type="CDD" id="cd22909">
    <property type="entry name" value="HFD_archaea_histone-like"/>
    <property type="match status" value="1"/>
</dbReference>
<dbReference type="InterPro" id="IPR007125">
    <property type="entry name" value="H2A/H2B/H3"/>
</dbReference>
<dbReference type="Proteomes" id="UP000002063">
    <property type="component" value="Chromosome"/>
</dbReference>
<gene>
    <name evidence="2" type="ordered locus">Metvu_0587</name>
</gene>
<dbReference type="STRING" id="579137.Metvu_0587"/>
<dbReference type="SUPFAM" id="SSF47113">
    <property type="entry name" value="Histone-fold"/>
    <property type="match status" value="1"/>
</dbReference>
<dbReference type="OrthoDB" id="375037at2157"/>
<dbReference type="HOGENOM" id="CLU_2340228_0_0_2"/>
<evidence type="ECO:0000313" key="3">
    <source>
        <dbReference type="Proteomes" id="UP000002063"/>
    </source>
</evidence>
<proteinExistence type="predicted"/>